<dbReference type="Proteomes" id="UP000005439">
    <property type="component" value="Chromosome"/>
</dbReference>
<dbReference type="AlphaFoldDB" id="G8TYM2"/>
<dbReference type="HOGENOM" id="CLU_1146711_0_0_9"/>
<keyword evidence="2" id="KW-1185">Reference proteome</keyword>
<dbReference type="KEGG" id="sap:Sulac_0427"/>
<gene>
    <name evidence="1" type="ordered locus">Sulac_0427</name>
</gene>
<organism evidence="1 2">
    <name type="scientific">Sulfobacillus acidophilus (strain ATCC 700253 / DSM 10332 / NAL)</name>
    <dbReference type="NCBI Taxonomy" id="679936"/>
    <lineage>
        <taxon>Bacteria</taxon>
        <taxon>Bacillati</taxon>
        <taxon>Bacillota</taxon>
        <taxon>Clostridia</taxon>
        <taxon>Eubacteriales</taxon>
        <taxon>Clostridiales Family XVII. Incertae Sedis</taxon>
        <taxon>Sulfobacillus</taxon>
    </lineage>
</organism>
<sequence length="201" mass="21183">MPFAAPTTWPDSAISLTSEAVATHVVTSGAGFFLPASAYSITVYFHNGSASWTFGGAQWRSRQGPTPLVMPVGVLTPTVFGSYGGVAGQKPQIVLVGSVYTAVWPNAAVTNMGPWTLEVLGGSTSQEIAVTRMLVHAMEQAPRVWFHHTGLIAVDLSQSRLEISWTEGAVTWFVYGGVDGSTAGAAHDIPQAIMIAASFRS</sequence>
<name>G8TYM2_SULAD</name>
<reference evidence="1 2" key="2">
    <citation type="journal article" date="2012" name="Stand. Genomic Sci.">
        <title>Complete genome sequence of the moderately thermophilic mineral-sulfide-oxidizing firmicute Sulfobacillus acidophilus type strain (NAL(T)).</title>
        <authorList>
            <person name="Anderson I."/>
            <person name="Chertkov O."/>
            <person name="Chen A."/>
            <person name="Saunders E."/>
            <person name="Lapidus A."/>
            <person name="Nolan M."/>
            <person name="Lucas S."/>
            <person name="Hammon N."/>
            <person name="Deshpande S."/>
            <person name="Cheng J.F."/>
            <person name="Han C."/>
            <person name="Tapia R."/>
            <person name="Goodwin L.A."/>
            <person name="Pitluck S."/>
            <person name="Liolios K."/>
            <person name="Pagani I."/>
            <person name="Ivanova N."/>
            <person name="Mikhailova N."/>
            <person name="Pati A."/>
            <person name="Palaniappan K."/>
            <person name="Land M."/>
            <person name="Pan C."/>
            <person name="Rohde M."/>
            <person name="Pukall R."/>
            <person name="Goker M."/>
            <person name="Detter J.C."/>
            <person name="Woyke T."/>
            <person name="Bristow J."/>
            <person name="Eisen J.A."/>
            <person name="Markowitz V."/>
            <person name="Hugenholtz P."/>
            <person name="Kyrpides N.C."/>
            <person name="Klenk H.P."/>
            <person name="Mavromatis K."/>
        </authorList>
    </citation>
    <scope>NUCLEOTIDE SEQUENCE [LARGE SCALE GENOMIC DNA]</scope>
    <source>
        <strain evidence="2">ATCC 700253 / DSM 10332 / NAL</strain>
    </source>
</reference>
<protein>
    <submittedName>
        <fullName evidence="1">Uncharacterized protein</fullName>
    </submittedName>
</protein>
<proteinExistence type="predicted"/>
<dbReference type="PATRIC" id="fig|679936.5.peg.438"/>
<dbReference type="EMBL" id="CP003179">
    <property type="protein sequence ID" value="AEW03987.1"/>
    <property type="molecule type" value="Genomic_DNA"/>
</dbReference>
<evidence type="ECO:0000313" key="1">
    <source>
        <dbReference type="EMBL" id="AEW03987.1"/>
    </source>
</evidence>
<reference evidence="2" key="1">
    <citation type="submission" date="2011-12" db="EMBL/GenBank/DDBJ databases">
        <title>The complete genome of chromosome of Sulfobacillus acidophilus DSM 10332.</title>
        <authorList>
            <person name="Lucas S."/>
            <person name="Han J."/>
            <person name="Lapidus A."/>
            <person name="Bruce D."/>
            <person name="Goodwin L."/>
            <person name="Pitluck S."/>
            <person name="Peters L."/>
            <person name="Kyrpides N."/>
            <person name="Mavromatis K."/>
            <person name="Ivanova N."/>
            <person name="Mikhailova N."/>
            <person name="Chertkov O."/>
            <person name="Saunders E."/>
            <person name="Detter J.C."/>
            <person name="Tapia R."/>
            <person name="Han C."/>
            <person name="Land M."/>
            <person name="Hauser L."/>
            <person name="Markowitz V."/>
            <person name="Cheng J.-F."/>
            <person name="Hugenholtz P."/>
            <person name="Woyke T."/>
            <person name="Wu D."/>
            <person name="Pukall R."/>
            <person name="Gehrich-Schroeter G."/>
            <person name="Schneider S."/>
            <person name="Klenk H.-P."/>
            <person name="Eisen J.A."/>
        </authorList>
    </citation>
    <scope>NUCLEOTIDE SEQUENCE [LARGE SCALE GENOMIC DNA]</scope>
    <source>
        <strain evidence="2">ATCC 700253 / DSM 10332 / NAL</strain>
    </source>
</reference>
<accession>G8TYM2</accession>
<evidence type="ECO:0000313" key="2">
    <source>
        <dbReference type="Proteomes" id="UP000005439"/>
    </source>
</evidence>